<keyword evidence="10" id="KW-1133">Transmembrane helix</keyword>
<dbReference type="PANTHER" id="PTHR11774:SF11">
    <property type="entry name" value="GERANYLGERANYL TRANSFERASE TYPE-2 SUBUNIT BETA"/>
    <property type="match status" value="1"/>
</dbReference>
<organism evidence="12">
    <name type="scientific">marine sediment metagenome</name>
    <dbReference type="NCBI Taxonomy" id="412755"/>
    <lineage>
        <taxon>unclassified sequences</taxon>
        <taxon>metagenomes</taxon>
        <taxon>ecological metagenomes</taxon>
    </lineage>
</organism>
<gene>
    <name evidence="12" type="ORF">LCGC14_1277970</name>
</gene>
<sequence>SNSKIIPNQNSGLSEIPFPLESIPTPSAINNFDSVEEILDLILEDYSSSGYYPQIYRPSLQATYYALYILDAVGRIATIDHSKVSDFIMSHYDSNSKIFMDDYSRRYLDIDLSKTYYPYTSLLEVNSYAILSLDILNRLYLIDTQDSLNFIWSCYNPTTSGFAGQPYDAGLPNHFKLSTMDNTYYAISTLDILMPNWNGYQTEIDALVQYIVSLQSTTNIPMFYGGFHNDVDNTLDTLSMFEPNLLSAYYSIKSLDIFGSVSSINLNTFYQYLDSVYDGGSSIFQISGFIFPPNLGNIVGTSLGLSCSDLTSYSGINRNNVINFLLTNRNNKGIWNYSTDYLYSELIDTFQVVRGLSESDAISQLDGAEKDVISDAIHGFLMNDGFSLLSEDLPTINSLYSLIYTFDKYERLAELNLQYLYSLIEQSSYYYSSVDSEGFLTGVTHDDNYLGYRSFPIEYFYSGNNIILQEVERSLVLHKNMYMALASLNMTSKLGNFSNGHNLNPYISNIIDSQFLDGGYSNYGGFLPFLITSLGPLDYQNGKIFIDYSYYAIKALEILVEYLGLGNITGLGFDKDALSTYIHSHIIEDSNELYFSPDYTNLPEILMENTYHAIYILKAIELFDLDEVKIMNFVVNNIDYSNIKSVYFAYRISKLLNIEVPLDYNFINALVGTIYSEDMRGYYLTTDKKRIGQEVLVWVADMVKNDLEFSEISVDLISISDCEFLSTGENITFLINSTYAGEYELQVDDVAANSSDFVSGENTFVYYLDNYTDEVGERFISINATAIGGNEATLDTSYFVYSNSETLVEILDLDSYEFLSVGNNIRFILGSDYPDWYNFTIDGIEVSSGSYSDDEMFTISIDGYDMGDHMVYIWASGLDGKEGFVSATFSVFSTSETNIQINSINNYVFGSTGNYLDFEISSDYPEWHNVSIDGVLVQEGPYISDEEISCPIDGYSTGVYTLTIWANSTDQKETIQTVQFSVFSESFINIDILSVDNYEFRTTGNIISFLLNCSFPDIYNFLIDGILVSSDAYNHSGEVFNFSIDDYFVGEHNISIWANSTDGKEATIETSFTVYSLSNTIVNIEEFTDYEFQTDDVYVKFNISSLYPDYYKVFIDGVEVFMSDYYESGVYYYYGIDGYEVGLHTLLIWAIGEDGKVGTASIQFNVYSNIITVIHVNEIPSYEFMSTGNNLNFSINSEYSGSYNVSIDGILLVRNGTYNIGEIILIPLDGYYVGNHSVIISVSSMDGTEAYYETIFSVYSTSSTIITIHELKDYELNSTGNFLNFSISSKYPDYFNLWIDNVSISSGNFGSEVFILYSLDNITSILGNHTVYIWAIGLDGKEAEIQAMFTVYPNDSLKGTENLEKNSSNNQPILPVVFISSLIAVPGTVIGFTYRFQKRKIKSRI</sequence>
<dbReference type="InterPro" id="IPR045089">
    <property type="entry name" value="PGGT1B-like"/>
</dbReference>
<dbReference type="EMBL" id="LAZR01007240">
    <property type="protein sequence ID" value="KKM86539.1"/>
    <property type="molecule type" value="Genomic_DNA"/>
</dbReference>
<dbReference type="SUPFAM" id="SSF48239">
    <property type="entry name" value="Terpenoid cyclases/Protein prenyltransferases"/>
    <property type="match status" value="1"/>
</dbReference>
<protein>
    <recommendedName>
        <fullName evidence="8">Geranylgeranyl transferase type II subunit beta</fullName>
    </recommendedName>
    <alternativeName>
        <fullName evidence="9">Type II protein geranyl-geranyltransferase subunit beta</fullName>
    </alternativeName>
</protein>
<keyword evidence="7" id="KW-0862">Zinc</keyword>
<keyword evidence="4" id="KW-0808">Transferase</keyword>
<feature type="domain" description="Prenyltransferase alpha-alpha toroid" evidence="11">
    <location>
        <begin position="103"/>
        <end position="280"/>
    </location>
</feature>
<dbReference type="GO" id="GO:0008318">
    <property type="term" value="F:protein prenyltransferase activity"/>
    <property type="evidence" value="ECO:0007669"/>
    <property type="project" value="InterPro"/>
</dbReference>
<keyword evidence="6" id="KW-0677">Repeat</keyword>
<evidence type="ECO:0000256" key="8">
    <source>
        <dbReference type="ARBA" id="ARBA00030816"/>
    </source>
</evidence>
<evidence type="ECO:0000256" key="3">
    <source>
        <dbReference type="ARBA" id="ARBA00022602"/>
    </source>
</evidence>
<comment type="caution">
    <text evidence="12">The sequence shown here is derived from an EMBL/GenBank/DDBJ whole genome shotgun (WGS) entry which is preliminary data.</text>
</comment>
<evidence type="ECO:0000256" key="2">
    <source>
        <dbReference type="ARBA" id="ARBA00010497"/>
    </source>
</evidence>
<dbReference type="Pfam" id="PF00432">
    <property type="entry name" value="Prenyltrans"/>
    <property type="match status" value="1"/>
</dbReference>
<comment type="similarity">
    <text evidence="2">Belongs to the protein prenyltransferase subunit beta family.</text>
</comment>
<evidence type="ECO:0000256" key="6">
    <source>
        <dbReference type="ARBA" id="ARBA00022737"/>
    </source>
</evidence>
<dbReference type="Gene3D" id="1.50.10.20">
    <property type="match status" value="1"/>
</dbReference>
<keyword evidence="10" id="KW-0472">Membrane</keyword>
<evidence type="ECO:0000259" key="11">
    <source>
        <dbReference type="Pfam" id="PF00432"/>
    </source>
</evidence>
<dbReference type="InterPro" id="IPR001330">
    <property type="entry name" value="Prenyltrans"/>
</dbReference>
<name>A0A0F9KW21_9ZZZZ</name>
<dbReference type="GO" id="GO:0046872">
    <property type="term" value="F:metal ion binding"/>
    <property type="evidence" value="ECO:0007669"/>
    <property type="project" value="UniProtKB-KW"/>
</dbReference>
<comment type="cofactor">
    <cofactor evidence="1">
        <name>Zn(2+)</name>
        <dbReference type="ChEBI" id="CHEBI:29105"/>
    </cofactor>
</comment>
<keyword evidence="10" id="KW-0812">Transmembrane</keyword>
<accession>A0A0F9KW21</accession>
<evidence type="ECO:0000256" key="9">
    <source>
        <dbReference type="ARBA" id="ARBA00032766"/>
    </source>
</evidence>
<evidence type="ECO:0000256" key="1">
    <source>
        <dbReference type="ARBA" id="ARBA00001947"/>
    </source>
</evidence>
<keyword evidence="5" id="KW-0479">Metal-binding</keyword>
<reference evidence="12" key="1">
    <citation type="journal article" date="2015" name="Nature">
        <title>Complex archaea that bridge the gap between prokaryotes and eukaryotes.</title>
        <authorList>
            <person name="Spang A."/>
            <person name="Saw J.H."/>
            <person name="Jorgensen S.L."/>
            <person name="Zaremba-Niedzwiedzka K."/>
            <person name="Martijn J."/>
            <person name="Lind A.E."/>
            <person name="van Eijk R."/>
            <person name="Schleper C."/>
            <person name="Guy L."/>
            <person name="Ettema T.J."/>
        </authorList>
    </citation>
    <scope>NUCLEOTIDE SEQUENCE</scope>
</reference>
<evidence type="ECO:0000256" key="7">
    <source>
        <dbReference type="ARBA" id="ARBA00022833"/>
    </source>
</evidence>
<dbReference type="PANTHER" id="PTHR11774">
    <property type="entry name" value="GERANYLGERANYL TRANSFERASE TYPE BETA SUBUNIT"/>
    <property type="match status" value="1"/>
</dbReference>
<feature type="transmembrane region" description="Helical" evidence="10">
    <location>
        <begin position="1373"/>
        <end position="1394"/>
    </location>
</feature>
<evidence type="ECO:0000256" key="10">
    <source>
        <dbReference type="SAM" id="Phobius"/>
    </source>
</evidence>
<evidence type="ECO:0000313" key="12">
    <source>
        <dbReference type="EMBL" id="KKM86539.1"/>
    </source>
</evidence>
<proteinExistence type="inferred from homology"/>
<dbReference type="InterPro" id="IPR008930">
    <property type="entry name" value="Terpenoid_cyclase/PrenylTrfase"/>
</dbReference>
<evidence type="ECO:0000256" key="4">
    <source>
        <dbReference type="ARBA" id="ARBA00022679"/>
    </source>
</evidence>
<evidence type="ECO:0000256" key="5">
    <source>
        <dbReference type="ARBA" id="ARBA00022723"/>
    </source>
</evidence>
<feature type="non-terminal residue" evidence="12">
    <location>
        <position position="1"/>
    </location>
</feature>
<keyword evidence="3" id="KW-0637">Prenyltransferase</keyword>